<feature type="chain" id="PRO_5034925025" description="Glucose-methanol-choline oxidoreductase N-terminal domain-containing protein" evidence="6">
    <location>
        <begin position="20"/>
        <end position="649"/>
    </location>
</feature>
<dbReference type="PROSITE" id="PS00624">
    <property type="entry name" value="GMC_OXRED_2"/>
    <property type="match status" value="1"/>
</dbReference>
<sequence>MILARVLWRLLFLCTLCEARGSPRTARRQFLPVSSAISSIFGGDGLFQSSLGTLEGFFGSDQEFDYVVAGGGTAGNAVGYRLAEAGYKVAIVEAGTFFELSKPALSTTPGLDVLFVGSDRSEALSAADWKFETTPQQGAANRKVHFAQGKCIGGSSAWNFMIHHRSPTGMYNQWAEAVGDDSYKFGSFEKFYKKSTTFTPADKSKRSPDTYSDSDEGDFAPPGRGGPIQVSYSNFVAPWSTWLEKGFAAVGIKKTSGFDRGDLLGYHYAPSTIRQSDATRSSSAEYVYLAKKKNFSNLKIFTDTQASKIEFDNDKKATGVEVTSAAGSKYTLKAKREVIVSAGAFKSPQLLMLSGIGPEQILNQFNIPIVASLPGVGQNMWDHIFFGPSYPVKVKTIASLLYNPADLISAGRKYLFSHDGILSSNGIEILGWEKVPSPYRDSLSSTTKDDLKRFSDDWPETEFLGANGYTGTFSSLLKQPDDGRQYATILGALVSPLSRGNVTISSTNVGDQPLINPNWLTAKADQEVAVALFKRMRDIWSTSAVQTIVDGPEYYPGRDVETDEQILDYVQKNLMTVWHPSCTCKMGKREDAMAVVDSQARVYGVKGLRVVDASAFPMLLPGHPSATIYALAEKIADSIIQGGEGGKMI</sequence>
<dbReference type="OrthoDB" id="269227at2759"/>
<feature type="active site" description="Proton donor" evidence="3">
    <location>
        <position position="579"/>
    </location>
</feature>
<dbReference type="GO" id="GO:0044550">
    <property type="term" value="P:secondary metabolite biosynthetic process"/>
    <property type="evidence" value="ECO:0007669"/>
    <property type="project" value="TreeGrafter"/>
</dbReference>
<proteinExistence type="inferred from homology"/>
<dbReference type="SUPFAM" id="SSF51905">
    <property type="entry name" value="FAD/NAD(P)-binding domain"/>
    <property type="match status" value="1"/>
</dbReference>
<keyword evidence="6" id="KW-0732">Signal</keyword>
<comment type="similarity">
    <text evidence="1">Belongs to the GMC oxidoreductase family.</text>
</comment>
<dbReference type="Proteomes" id="UP000594364">
    <property type="component" value="Chromosome 2"/>
</dbReference>
<keyword evidence="4" id="KW-0285">Flavoprotein</keyword>
<dbReference type="GO" id="GO:0016614">
    <property type="term" value="F:oxidoreductase activity, acting on CH-OH group of donors"/>
    <property type="evidence" value="ECO:0007669"/>
    <property type="project" value="InterPro"/>
</dbReference>
<dbReference type="PANTHER" id="PTHR11552:SF138">
    <property type="entry name" value="DEHYDROGENASE PKFF-RELATED"/>
    <property type="match status" value="1"/>
</dbReference>
<evidence type="ECO:0000313" key="9">
    <source>
        <dbReference type="Proteomes" id="UP000594364"/>
    </source>
</evidence>
<evidence type="ECO:0000259" key="7">
    <source>
        <dbReference type="PROSITE" id="PS00624"/>
    </source>
</evidence>
<dbReference type="Gene3D" id="3.30.560.10">
    <property type="entry name" value="Glucose Oxidase, domain 3"/>
    <property type="match status" value="1"/>
</dbReference>
<keyword evidence="4" id="KW-0274">FAD</keyword>
<feature type="active site" description="Proton acceptor" evidence="3">
    <location>
        <position position="623"/>
    </location>
</feature>
<dbReference type="SUPFAM" id="SSF54373">
    <property type="entry name" value="FAD-linked reductases, C-terminal domain"/>
    <property type="match status" value="1"/>
</dbReference>
<accession>A0A7S9KQK9</accession>
<dbReference type="EMBL" id="CP031386">
    <property type="protein sequence ID" value="QPG97990.1"/>
    <property type="molecule type" value="Genomic_DNA"/>
</dbReference>
<dbReference type="PANTHER" id="PTHR11552">
    <property type="entry name" value="GLUCOSE-METHANOL-CHOLINE GMC OXIDOREDUCTASE"/>
    <property type="match status" value="1"/>
</dbReference>
<dbReference type="InterPro" id="IPR007867">
    <property type="entry name" value="GMC_OxRtase_C"/>
</dbReference>
<dbReference type="InterPro" id="IPR000172">
    <property type="entry name" value="GMC_OxRdtase_N"/>
</dbReference>
<dbReference type="InterPro" id="IPR012132">
    <property type="entry name" value="GMC_OxRdtase"/>
</dbReference>
<dbReference type="Pfam" id="PF00732">
    <property type="entry name" value="GMC_oxred_N"/>
    <property type="match status" value="1"/>
</dbReference>
<evidence type="ECO:0000256" key="5">
    <source>
        <dbReference type="SAM" id="MobiDB-lite"/>
    </source>
</evidence>
<protein>
    <recommendedName>
        <fullName evidence="7">Glucose-methanol-choline oxidoreductase N-terminal domain-containing protein</fullName>
    </recommendedName>
</protein>
<dbReference type="Gene3D" id="3.50.50.60">
    <property type="entry name" value="FAD/NAD(P)-binding domain"/>
    <property type="match status" value="1"/>
</dbReference>
<dbReference type="PIRSF" id="PIRSF000137">
    <property type="entry name" value="Alcohol_oxidase"/>
    <property type="match status" value="1"/>
</dbReference>
<evidence type="ECO:0000256" key="6">
    <source>
        <dbReference type="SAM" id="SignalP"/>
    </source>
</evidence>
<dbReference type="InterPro" id="IPR036188">
    <property type="entry name" value="FAD/NAD-bd_sf"/>
</dbReference>
<keyword evidence="2" id="KW-0325">Glycoprotein</keyword>
<dbReference type="GO" id="GO:0050660">
    <property type="term" value="F:flavin adenine dinucleotide binding"/>
    <property type="evidence" value="ECO:0007669"/>
    <property type="project" value="InterPro"/>
</dbReference>
<feature type="domain" description="Glucose-methanol-choline oxidoreductase N-terminal" evidence="7">
    <location>
        <begin position="343"/>
        <end position="357"/>
    </location>
</feature>
<evidence type="ECO:0000256" key="4">
    <source>
        <dbReference type="PIRSR" id="PIRSR000137-2"/>
    </source>
</evidence>
<comment type="cofactor">
    <cofactor evidence="4">
        <name>FAD</name>
        <dbReference type="ChEBI" id="CHEBI:57692"/>
    </cofactor>
</comment>
<dbReference type="AlphaFoldDB" id="A0A7S9KQK9"/>
<feature type="signal peptide" evidence="6">
    <location>
        <begin position="1"/>
        <end position="19"/>
    </location>
</feature>
<gene>
    <name evidence="8" type="ORF">C2857_007128</name>
</gene>
<dbReference type="Pfam" id="PF05199">
    <property type="entry name" value="GMC_oxred_C"/>
    <property type="match status" value="1"/>
</dbReference>
<name>A0A7S9KQK9_EPIFF</name>
<reference evidence="8 9" key="1">
    <citation type="journal article" date="2018" name="PLoS Genet.">
        <title>Repeat elements organise 3D genome structure and mediate transcription in the filamentous fungus Epichloe festucae.</title>
        <authorList>
            <person name="Winter D.J."/>
            <person name="Ganley A.R.D."/>
            <person name="Young C.A."/>
            <person name="Liachko I."/>
            <person name="Schardl C.L."/>
            <person name="Dupont P.Y."/>
            <person name="Berry D."/>
            <person name="Ram A."/>
            <person name="Scott B."/>
            <person name="Cox M.P."/>
        </authorList>
    </citation>
    <scope>NUCLEOTIDE SEQUENCE [LARGE SCALE GENOMIC DNA]</scope>
    <source>
        <strain evidence="8 9">Fl1</strain>
    </source>
</reference>
<feature type="region of interest" description="Disordered" evidence="5">
    <location>
        <begin position="199"/>
        <end position="224"/>
    </location>
</feature>
<evidence type="ECO:0000256" key="1">
    <source>
        <dbReference type="ARBA" id="ARBA00010790"/>
    </source>
</evidence>
<evidence type="ECO:0000256" key="3">
    <source>
        <dbReference type="PIRSR" id="PIRSR000137-1"/>
    </source>
</evidence>
<evidence type="ECO:0000313" key="8">
    <source>
        <dbReference type="EMBL" id="QPG97990.1"/>
    </source>
</evidence>
<organism evidence="8 9">
    <name type="scientific">Epichloe festucae (strain Fl1)</name>
    <dbReference type="NCBI Taxonomy" id="877507"/>
    <lineage>
        <taxon>Eukaryota</taxon>
        <taxon>Fungi</taxon>
        <taxon>Dikarya</taxon>
        <taxon>Ascomycota</taxon>
        <taxon>Pezizomycotina</taxon>
        <taxon>Sordariomycetes</taxon>
        <taxon>Hypocreomycetidae</taxon>
        <taxon>Hypocreales</taxon>
        <taxon>Clavicipitaceae</taxon>
        <taxon>Epichloe</taxon>
    </lineage>
</organism>
<evidence type="ECO:0000256" key="2">
    <source>
        <dbReference type="ARBA" id="ARBA00023180"/>
    </source>
</evidence>
<keyword evidence="9" id="KW-1185">Reference proteome</keyword>
<feature type="binding site" evidence="4">
    <location>
        <begin position="578"/>
        <end position="579"/>
    </location>
    <ligand>
        <name>FAD</name>
        <dbReference type="ChEBI" id="CHEBI:57692"/>
    </ligand>
</feature>